<accession>F2J475</accession>
<sequence>MLKLSIATLGIGLVGYALSPQADDRAMNLRRVECSTLTIFAPAERLTDEELCRAHGGLAKAGAAPSESGLVILVRNRPAGGFEGLGDIR</sequence>
<dbReference type="RefSeq" id="WP_013652318.1">
    <property type="nucleotide sequence ID" value="NC_015259.1"/>
</dbReference>
<keyword evidence="2" id="KW-1185">Reference proteome</keyword>
<dbReference type="EMBL" id="CP002568">
    <property type="protein sequence ID" value="ADZ70001.1"/>
    <property type="molecule type" value="Genomic_DNA"/>
</dbReference>
<dbReference type="HOGENOM" id="CLU_2452079_0_0_5"/>
<evidence type="ECO:0000313" key="1">
    <source>
        <dbReference type="EMBL" id="ADZ70001.1"/>
    </source>
</evidence>
<proteinExistence type="predicted"/>
<evidence type="ECO:0000313" key="2">
    <source>
        <dbReference type="Proteomes" id="UP000008130"/>
    </source>
</evidence>
<dbReference type="AlphaFoldDB" id="F2J475"/>
<organism evidence="1 2">
    <name type="scientific">Polymorphum gilvum (strain LMG 25793 / CGMCC 1.9160 / SL003B-26A1)</name>
    <dbReference type="NCBI Taxonomy" id="991905"/>
    <lineage>
        <taxon>Bacteria</taxon>
        <taxon>Pseudomonadati</taxon>
        <taxon>Pseudomonadota</taxon>
        <taxon>Alphaproteobacteria</taxon>
        <taxon>Rhodobacterales</taxon>
        <taxon>Paracoccaceae</taxon>
        <taxon>Polymorphum</taxon>
    </lineage>
</organism>
<gene>
    <name evidence="1" type="ordered locus">SL003B_1573</name>
</gene>
<name>F2J475_POLGS</name>
<reference evidence="1 2" key="1">
    <citation type="journal article" date="2011" name="J. Bacteriol.">
        <title>Complete genome sequence of Polymorphum gilvum SL003B-26A1T, a crude oil-degrading bacterium from oil-polluted saline soil.</title>
        <authorList>
            <person name="Li S.G."/>
            <person name="Tang Y.Q."/>
            <person name="Nie Y."/>
            <person name="Cai M."/>
            <person name="Wu X.L."/>
        </authorList>
    </citation>
    <scope>NUCLEOTIDE SEQUENCE [LARGE SCALE GENOMIC DNA]</scope>
    <source>
        <strain evidence="2">LMG 25793 / CGMCC 1.9160 / SL003B-26A1</strain>
    </source>
</reference>
<protein>
    <recommendedName>
        <fullName evidence="3">Antitermination protein</fullName>
    </recommendedName>
</protein>
<dbReference type="eggNOG" id="ENOG5033M17">
    <property type="taxonomic scope" value="Bacteria"/>
</dbReference>
<dbReference type="Proteomes" id="UP000008130">
    <property type="component" value="Chromosome"/>
</dbReference>
<dbReference type="KEGG" id="pgv:SL003B_1573"/>
<dbReference type="OrthoDB" id="7679411at2"/>
<evidence type="ECO:0008006" key="3">
    <source>
        <dbReference type="Google" id="ProtNLM"/>
    </source>
</evidence>